<dbReference type="InterPro" id="IPR004090">
    <property type="entry name" value="Chemotax_Me-accpt_rcpt"/>
</dbReference>
<dbReference type="InterPro" id="IPR051310">
    <property type="entry name" value="MCP_chemotaxis"/>
</dbReference>
<dbReference type="KEGG" id="osg:BST96_13155"/>
<evidence type="ECO:0000256" key="6">
    <source>
        <dbReference type="SAM" id="Coils"/>
    </source>
</evidence>
<evidence type="ECO:0000256" key="7">
    <source>
        <dbReference type="SAM" id="MobiDB-lite"/>
    </source>
</evidence>
<keyword evidence="6" id="KW-0175">Coiled coil</keyword>
<proteinExistence type="inferred from homology"/>
<sequence>MQAAANDSNSSNSSNARGSNMNTHTDNSAFFQGAIEQSGTASVMIDRDLNITYANNATMELLKTHEATFQKKYPGFVADADAIIGACIDGFHKDPAHQRRILDDPNNLPWIADIQIEHLTFELNVTGIMDSAGNYIGNSLEWQDVTEARAQANKAAQLQGAIDQSGTASMMIDRDLNITYYNASTLELLKTHEETFIKRWPDFRATEEFLMGACIDGFHTDPSHQRRILDDINNLPWQADIQIEHLTIQLNITGIVDLQGNHIGAALEWQDVTAARAEANKAAQLQGAIDQSGTASMMIDRDLNITYFNESTMTLLKTHEATFATRWPGFKASEEFLMGACIDGFHTNPAHQRKILGDINNLPWQADIKIEHLTIQLNITGIVDLDGNHIGCALEWQDMTAERANQIEVGRLSSAVEGMTTNVMMADTQGNIVYMNPAVTAMLRRREAQLRTALPSFSVDTVVGSNFDIFHKNPAHQQNLLGNPANMPYSADIAVAELEFNLTAIALTDEEGNHLGSGVQWIDTTEEKDAQRQIEGLISGAIRGELDNRIDTSNYQGFMAGLGDGINSLIDNIVEPLASAIDVTQALSEGDLSRSMDGEYGGEFLALANGVNSSITNLRDMVEEIRNASTNVFSAAREIAQGNNDLSQRTETQASNLEETASAMEELTTTVQQNAENASEASKLSSSAMDKASSGGEVVSSAVEAMEEINSSSKKIADIIGVIDEIAFQTNLLALNAAVEAARAGEQGRGFAVVAAEVRNLAQRSAAAAKEIKGLINDSVDAVGKGTKLVDETGQTFTELVGAVQEVVNMISDIDSASREQAAGINEVSSAVAQMDEMTQQNAALVEEASASSKAMEDQAQGLLEQVDFFKIGDQGRGPIVSPTQRAGSPTRKAASPARLKAVSSQDDEWEEF</sequence>
<dbReference type="Pfam" id="PF18947">
    <property type="entry name" value="HAMP_2"/>
    <property type="match status" value="1"/>
</dbReference>
<dbReference type="CDD" id="cd11386">
    <property type="entry name" value="MCP_signal"/>
    <property type="match status" value="1"/>
</dbReference>
<gene>
    <name evidence="11" type="ORF">BST96_13155</name>
</gene>
<dbReference type="GO" id="GO:0007165">
    <property type="term" value="P:signal transduction"/>
    <property type="evidence" value="ECO:0007669"/>
    <property type="project" value="UniProtKB-KW"/>
</dbReference>
<evidence type="ECO:0000256" key="3">
    <source>
        <dbReference type="ARBA" id="ARBA00023224"/>
    </source>
</evidence>
<dbReference type="PROSITE" id="PS50885">
    <property type="entry name" value="HAMP"/>
    <property type="match status" value="1"/>
</dbReference>
<protein>
    <submittedName>
        <fullName evidence="11">Methyl-accepting chemotaxis protein</fullName>
    </submittedName>
</protein>
<dbReference type="PANTHER" id="PTHR43531">
    <property type="entry name" value="PROTEIN ICFG"/>
    <property type="match status" value="1"/>
</dbReference>
<dbReference type="Gene3D" id="1.10.287.950">
    <property type="entry name" value="Methyl-accepting chemotaxis protein"/>
    <property type="match status" value="1"/>
</dbReference>
<evidence type="ECO:0000256" key="5">
    <source>
        <dbReference type="PROSITE-ProRule" id="PRU00284"/>
    </source>
</evidence>
<evidence type="ECO:0000256" key="4">
    <source>
        <dbReference type="ARBA" id="ARBA00029447"/>
    </source>
</evidence>
<feature type="coiled-coil region" evidence="6">
    <location>
        <begin position="828"/>
        <end position="866"/>
    </location>
</feature>
<keyword evidence="2" id="KW-0488">Methylation</keyword>
<dbReference type="EMBL" id="CP019343">
    <property type="protein sequence ID" value="ARN76407.1"/>
    <property type="molecule type" value="Genomic_DNA"/>
</dbReference>
<dbReference type="Pfam" id="PF00015">
    <property type="entry name" value="MCPsignal"/>
    <property type="match status" value="1"/>
</dbReference>
<dbReference type="SUPFAM" id="SSF58104">
    <property type="entry name" value="Methyl-accepting chemotaxis protein (MCP) signaling domain"/>
    <property type="match status" value="1"/>
</dbReference>
<dbReference type="FunFam" id="1.10.287.950:FF:000001">
    <property type="entry name" value="Methyl-accepting chemotaxis sensory transducer"/>
    <property type="match status" value="1"/>
</dbReference>
<dbReference type="InterPro" id="IPR003660">
    <property type="entry name" value="HAMP_dom"/>
</dbReference>
<dbReference type="InterPro" id="IPR000014">
    <property type="entry name" value="PAS"/>
</dbReference>
<dbReference type="SMART" id="SM00091">
    <property type="entry name" value="PAS"/>
    <property type="match status" value="4"/>
</dbReference>
<dbReference type="Proteomes" id="UP000193450">
    <property type="component" value="Chromosome"/>
</dbReference>
<dbReference type="GO" id="GO:0006935">
    <property type="term" value="P:chemotaxis"/>
    <property type="evidence" value="ECO:0007669"/>
    <property type="project" value="InterPro"/>
</dbReference>
<organism evidence="11 12">
    <name type="scientific">Oceanicoccus sagamiensis</name>
    <dbReference type="NCBI Taxonomy" id="716816"/>
    <lineage>
        <taxon>Bacteria</taxon>
        <taxon>Pseudomonadati</taxon>
        <taxon>Pseudomonadota</taxon>
        <taxon>Gammaproteobacteria</taxon>
        <taxon>Cellvibrionales</taxon>
        <taxon>Spongiibacteraceae</taxon>
        <taxon>Oceanicoccus</taxon>
    </lineage>
</organism>
<evidence type="ECO:0000313" key="11">
    <source>
        <dbReference type="EMBL" id="ARN76407.1"/>
    </source>
</evidence>
<feature type="domain" description="HAMP" evidence="10">
    <location>
        <begin position="571"/>
        <end position="623"/>
    </location>
</feature>
<dbReference type="PROSITE" id="PS50111">
    <property type="entry name" value="CHEMOTAXIS_TRANSDUC_2"/>
    <property type="match status" value="1"/>
</dbReference>
<comment type="similarity">
    <text evidence="4">Belongs to the methyl-accepting chemotaxis (MCP) protein family.</text>
</comment>
<name>A0A1X9NNT8_9GAMM</name>
<feature type="region of interest" description="Disordered" evidence="7">
    <location>
        <begin position="875"/>
        <end position="913"/>
    </location>
</feature>
<evidence type="ECO:0000256" key="2">
    <source>
        <dbReference type="ARBA" id="ARBA00022481"/>
    </source>
</evidence>
<dbReference type="STRING" id="716816.BST96_13155"/>
<dbReference type="PANTHER" id="PTHR43531:SF14">
    <property type="entry name" value="METHYL-ACCEPTING CHEMOTAXIS PROTEIN I-RELATED"/>
    <property type="match status" value="1"/>
</dbReference>
<evidence type="ECO:0000259" key="8">
    <source>
        <dbReference type="PROSITE" id="PS50111"/>
    </source>
</evidence>
<dbReference type="GO" id="GO:0004888">
    <property type="term" value="F:transmembrane signaling receptor activity"/>
    <property type="evidence" value="ECO:0007669"/>
    <property type="project" value="InterPro"/>
</dbReference>
<evidence type="ECO:0000256" key="1">
    <source>
        <dbReference type="ARBA" id="ARBA00004370"/>
    </source>
</evidence>
<dbReference type="PROSITE" id="PS50112">
    <property type="entry name" value="PAS"/>
    <property type="match status" value="1"/>
</dbReference>
<accession>A0A1X9NNT8</accession>
<evidence type="ECO:0000259" key="10">
    <source>
        <dbReference type="PROSITE" id="PS50885"/>
    </source>
</evidence>
<dbReference type="GO" id="GO:0005886">
    <property type="term" value="C:plasma membrane"/>
    <property type="evidence" value="ECO:0007669"/>
    <property type="project" value="TreeGrafter"/>
</dbReference>
<feature type="domain" description="Methyl-accepting transducer" evidence="8">
    <location>
        <begin position="628"/>
        <end position="857"/>
    </location>
</feature>
<dbReference type="SMART" id="SM00304">
    <property type="entry name" value="HAMP"/>
    <property type="match status" value="1"/>
</dbReference>
<feature type="domain" description="PAS" evidence="9">
    <location>
        <begin position="408"/>
        <end position="450"/>
    </location>
</feature>
<dbReference type="SMART" id="SM00283">
    <property type="entry name" value="MA"/>
    <property type="match status" value="1"/>
</dbReference>
<feature type="compositionally biased region" description="Low complexity" evidence="7">
    <location>
        <begin position="1"/>
        <end position="22"/>
    </location>
</feature>
<comment type="subcellular location">
    <subcellularLocation>
        <location evidence="1">Membrane</location>
    </subcellularLocation>
</comment>
<dbReference type="AlphaFoldDB" id="A0A1X9NNT8"/>
<dbReference type="PRINTS" id="PR00260">
    <property type="entry name" value="CHEMTRNSDUCR"/>
</dbReference>
<dbReference type="Gene3D" id="3.30.450.20">
    <property type="entry name" value="PAS domain"/>
    <property type="match status" value="4"/>
</dbReference>
<evidence type="ECO:0000313" key="12">
    <source>
        <dbReference type="Proteomes" id="UP000193450"/>
    </source>
</evidence>
<feature type="region of interest" description="Disordered" evidence="7">
    <location>
        <begin position="1"/>
        <end position="25"/>
    </location>
</feature>
<evidence type="ECO:0000259" key="9">
    <source>
        <dbReference type="PROSITE" id="PS50112"/>
    </source>
</evidence>
<keyword evidence="12" id="KW-1185">Reference proteome</keyword>
<dbReference type="InterPro" id="IPR004089">
    <property type="entry name" value="MCPsignal_dom"/>
</dbReference>
<keyword evidence="3 5" id="KW-0807">Transducer</keyword>
<reference evidence="11 12" key="1">
    <citation type="submission" date="2016-11" db="EMBL/GenBank/DDBJ databases">
        <title>Trade-off between light-utilization and light-protection in marine flavobacteria.</title>
        <authorList>
            <person name="Kumagai Y."/>
        </authorList>
    </citation>
    <scope>NUCLEOTIDE SEQUENCE [LARGE SCALE GENOMIC DNA]</scope>
    <source>
        <strain evidence="11 12">NBRC 107125</strain>
    </source>
</reference>
<dbReference type="Pfam" id="PF13188">
    <property type="entry name" value="PAS_8"/>
    <property type="match status" value="1"/>
</dbReference>